<protein>
    <submittedName>
        <fullName evidence="2">Aste57867_827 protein</fullName>
    </submittedName>
</protein>
<dbReference type="Proteomes" id="UP000332933">
    <property type="component" value="Unassembled WGS sequence"/>
</dbReference>
<evidence type="ECO:0000313" key="3">
    <source>
        <dbReference type="Proteomes" id="UP000332933"/>
    </source>
</evidence>
<dbReference type="EMBL" id="VJMH01000051">
    <property type="protein sequence ID" value="KAF0719755.1"/>
    <property type="molecule type" value="Genomic_DNA"/>
</dbReference>
<evidence type="ECO:0000313" key="2">
    <source>
        <dbReference type="EMBL" id="VFT78051.1"/>
    </source>
</evidence>
<accession>A0A485K6V4</accession>
<name>A0A485K6V4_9STRA</name>
<keyword evidence="3" id="KW-1185">Reference proteome</keyword>
<sequence length="386" mass="44600">MEELDMVRLERCDRKLQQREYDRNMKRFYRRRTKKEHADLVQKVHELERMLKPLLERSRIQKAAYRASRLGVLPWTDIAAGLREDQLLTTAQHKALKAQVQSYKATVHAMKAWVLANAVIPRGAVRLEATTPSWRSVSLLACPRTRLLGKDWITKRMLHNTDRMFRDQGFPPVDQDLLRYDVVVSCDGTTDIDDSTSGGPSVESIWGHQANWPYPEPPSRDTLQAYCTAMCSTLTLNHYRPIPPNTVVEADGHLQLHQMTTDYGEFTNVLTANFQESDNRYVVVAQSILDDEALAAVGAAPRRRLSYWADIFRLPSGQWRRRVLYFASQRCDDGDAPRSLTKEAHRWECELEHVPPPLQRTMLQQHVMNLWPGYIRQQYDAVCASK</sequence>
<gene>
    <name evidence="2" type="primary">Aste57867_827</name>
    <name evidence="1" type="ORF">As57867_000826</name>
    <name evidence="2" type="ORF">ASTE57867_827</name>
</gene>
<dbReference type="EMBL" id="CAADRA010000051">
    <property type="protein sequence ID" value="VFT78051.1"/>
    <property type="molecule type" value="Genomic_DNA"/>
</dbReference>
<organism evidence="2 3">
    <name type="scientific">Aphanomyces stellatus</name>
    <dbReference type="NCBI Taxonomy" id="120398"/>
    <lineage>
        <taxon>Eukaryota</taxon>
        <taxon>Sar</taxon>
        <taxon>Stramenopiles</taxon>
        <taxon>Oomycota</taxon>
        <taxon>Saprolegniomycetes</taxon>
        <taxon>Saprolegniales</taxon>
        <taxon>Verrucalvaceae</taxon>
        <taxon>Aphanomyces</taxon>
    </lineage>
</organism>
<reference evidence="2 3" key="1">
    <citation type="submission" date="2019-03" db="EMBL/GenBank/DDBJ databases">
        <authorList>
            <person name="Gaulin E."/>
            <person name="Dumas B."/>
        </authorList>
    </citation>
    <scope>NUCLEOTIDE SEQUENCE [LARGE SCALE GENOMIC DNA]</scope>
    <source>
        <strain evidence="2">CBS 568.67</strain>
    </source>
</reference>
<reference evidence="1" key="2">
    <citation type="submission" date="2019-06" db="EMBL/GenBank/DDBJ databases">
        <title>Genomics analysis of Aphanomyces spp. identifies a new class of oomycete effector associated with host adaptation.</title>
        <authorList>
            <person name="Gaulin E."/>
        </authorList>
    </citation>
    <scope>NUCLEOTIDE SEQUENCE</scope>
    <source>
        <strain evidence="1">CBS 578.67</strain>
    </source>
</reference>
<proteinExistence type="predicted"/>
<dbReference type="AlphaFoldDB" id="A0A485K6V4"/>
<evidence type="ECO:0000313" key="1">
    <source>
        <dbReference type="EMBL" id="KAF0719755.1"/>
    </source>
</evidence>